<gene>
    <name evidence="4" type="ORF">QYE76_018418</name>
</gene>
<organism evidence="4 5">
    <name type="scientific">Lolium multiflorum</name>
    <name type="common">Italian ryegrass</name>
    <name type="synonym">Lolium perenne subsp. multiflorum</name>
    <dbReference type="NCBI Taxonomy" id="4521"/>
    <lineage>
        <taxon>Eukaryota</taxon>
        <taxon>Viridiplantae</taxon>
        <taxon>Streptophyta</taxon>
        <taxon>Embryophyta</taxon>
        <taxon>Tracheophyta</taxon>
        <taxon>Spermatophyta</taxon>
        <taxon>Magnoliopsida</taxon>
        <taxon>Liliopsida</taxon>
        <taxon>Poales</taxon>
        <taxon>Poaceae</taxon>
        <taxon>BOP clade</taxon>
        <taxon>Pooideae</taxon>
        <taxon>Poodae</taxon>
        <taxon>Poeae</taxon>
        <taxon>Poeae Chloroplast Group 2 (Poeae type)</taxon>
        <taxon>Loliodinae</taxon>
        <taxon>Loliinae</taxon>
        <taxon>Lolium</taxon>
    </lineage>
</organism>
<dbReference type="InterPro" id="IPR045211">
    <property type="entry name" value="TFP11/STIP/Ntr1"/>
</dbReference>
<proteinExistence type="inferred from homology"/>
<name>A0AAD8UT51_LOLMU</name>
<dbReference type="AlphaFoldDB" id="A0AAD8UT51"/>
<dbReference type="SMART" id="SM00443">
    <property type="entry name" value="G_patch"/>
    <property type="match status" value="1"/>
</dbReference>
<dbReference type="GO" id="GO:0071008">
    <property type="term" value="C:U2-type post-mRNA release spliceosomal complex"/>
    <property type="evidence" value="ECO:0007669"/>
    <property type="project" value="TreeGrafter"/>
</dbReference>
<keyword evidence="5" id="KW-1185">Reference proteome</keyword>
<feature type="region of interest" description="Disordered" evidence="2">
    <location>
        <begin position="1"/>
        <end position="51"/>
    </location>
</feature>
<evidence type="ECO:0000256" key="2">
    <source>
        <dbReference type="SAM" id="MobiDB-lite"/>
    </source>
</evidence>
<evidence type="ECO:0000259" key="3">
    <source>
        <dbReference type="PROSITE" id="PS50174"/>
    </source>
</evidence>
<dbReference type="InterPro" id="IPR000467">
    <property type="entry name" value="G_patch_dom"/>
</dbReference>
<feature type="region of interest" description="Disordered" evidence="2">
    <location>
        <begin position="136"/>
        <end position="159"/>
    </location>
</feature>
<dbReference type="Proteomes" id="UP001231189">
    <property type="component" value="Unassembled WGS sequence"/>
</dbReference>
<dbReference type="Pfam" id="PF01585">
    <property type="entry name" value="G-patch"/>
    <property type="match status" value="1"/>
</dbReference>
<dbReference type="PROSITE" id="PS50174">
    <property type="entry name" value="G_PATCH"/>
    <property type="match status" value="1"/>
</dbReference>
<protein>
    <recommendedName>
        <fullName evidence="3">G-patch domain-containing protein</fullName>
    </recommendedName>
</protein>
<evidence type="ECO:0000256" key="1">
    <source>
        <dbReference type="ARBA" id="ARBA00010900"/>
    </source>
</evidence>
<evidence type="ECO:0000313" key="4">
    <source>
        <dbReference type="EMBL" id="KAK1551530.1"/>
    </source>
</evidence>
<dbReference type="EMBL" id="JAUUTY010001789">
    <property type="protein sequence ID" value="KAK1551530.1"/>
    <property type="molecule type" value="Genomic_DNA"/>
</dbReference>
<dbReference type="GO" id="GO:0003676">
    <property type="term" value="F:nucleic acid binding"/>
    <property type="evidence" value="ECO:0007669"/>
    <property type="project" value="InterPro"/>
</dbReference>
<comment type="similarity">
    <text evidence="1">Belongs to the TFP11/STIP family.</text>
</comment>
<dbReference type="Pfam" id="PF07842">
    <property type="entry name" value="GCFC"/>
    <property type="match status" value="1"/>
</dbReference>
<feature type="domain" description="G-patch" evidence="3">
    <location>
        <begin position="94"/>
        <end position="140"/>
    </location>
</feature>
<evidence type="ECO:0000313" key="5">
    <source>
        <dbReference type="Proteomes" id="UP001231189"/>
    </source>
</evidence>
<accession>A0AAD8UT51</accession>
<feature type="compositionally biased region" description="Basic and acidic residues" evidence="2">
    <location>
        <begin position="7"/>
        <end position="20"/>
    </location>
</feature>
<dbReference type="GO" id="GO:0000390">
    <property type="term" value="P:spliceosomal complex disassembly"/>
    <property type="evidence" value="ECO:0007669"/>
    <property type="project" value="InterPro"/>
</dbReference>
<dbReference type="PANTHER" id="PTHR23329">
    <property type="entry name" value="TUFTELIN-INTERACTING PROTEIN 11-RELATED"/>
    <property type="match status" value="1"/>
</dbReference>
<comment type="caution">
    <text evidence="4">The sequence shown here is derived from an EMBL/GenBank/DDBJ whole genome shotgun (WGS) entry which is preliminary data.</text>
</comment>
<reference evidence="4" key="1">
    <citation type="submission" date="2023-07" db="EMBL/GenBank/DDBJ databases">
        <title>A chromosome-level genome assembly of Lolium multiflorum.</title>
        <authorList>
            <person name="Chen Y."/>
            <person name="Copetti D."/>
            <person name="Kolliker R."/>
            <person name="Studer B."/>
        </authorList>
    </citation>
    <scope>NUCLEOTIDE SEQUENCE</scope>
    <source>
        <strain evidence="4">02402/16</strain>
        <tissue evidence="4">Leaf</tissue>
    </source>
</reference>
<dbReference type="InterPro" id="IPR022783">
    <property type="entry name" value="GCFC_dom"/>
</dbReference>
<sequence length="564" mass="63298">MGSGAGADERSNRVAGKELDTSGGGGGSSQYDGDLSRLLSPKKRPRGPGDLLLHGRVDFAAPSSAAGPSNYLYPTHEHSLYKYNRSAVSSIPAPNATVENMMRRMNYEPGSGLGKYGQGIVSPIKVPERPKHHGLGTVGAEKEGTPYDNGLPSTDPWTDKWGDGWKAKRSYQPRYQDFEWGDDDGSRKQGREFCEEILAKLHQQWEAALTRQEDQETLELVTKASITEAVAVIHEKSTTGELAAGDVIWEFTWLKERFPEEYKMHRVAIAAGVVVAPLVRPMLQKWQPLLDPTLWLDVAAMLKNTMDDGSATSPYATLINDTVVPALKVSGWKATGPEGMLRFLEPWEDILPPSTMQRILEEVVMPELTALVDSWDSQSLWDPTCCHPQVCPWVRLAGPLLEGLYATVRRKIQEGLRGWDTGSALVSNYERVSPWKAMFSPATWEEFIDEIGVVPRMAHALLELRITAPRQDDDSFEKGIMKWAPLVRHEDMVELLEAYFFDRWQKALRHWLVSAGRPSGETMEWCRGWKRLFTLELLADERVLARLEEGVDMINRMAEGNRIL</sequence>
<dbReference type="PANTHER" id="PTHR23329:SF16">
    <property type="entry name" value="G-PATCH DOMAIN-CONTAINING PROTEIN"/>
    <property type="match status" value="1"/>
</dbReference>